<comment type="caution">
    <text evidence="4">The sequence shown here is derived from an EMBL/GenBank/DDBJ whole genome shotgun (WGS) entry which is preliminary data.</text>
</comment>
<feature type="chain" id="PRO_5044663682" evidence="1">
    <location>
        <begin position="30"/>
        <end position="424"/>
    </location>
</feature>
<dbReference type="Gene3D" id="2.130.10.10">
    <property type="entry name" value="YVTN repeat-like/Quinoprotein amine dehydrogenase"/>
    <property type="match status" value="1"/>
</dbReference>
<dbReference type="InterPro" id="IPR052956">
    <property type="entry name" value="Mesenchyme-surface_protein"/>
</dbReference>
<dbReference type="RefSeq" id="WP_166757158.1">
    <property type="nucleotide sequence ID" value="NZ_BAABJU010000020.1"/>
</dbReference>
<gene>
    <name evidence="3" type="ORF">FB380_004207</name>
    <name evidence="4" type="ORF">FB380_004713</name>
    <name evidence="2" type="ORF">GCM10011589_35200</name>
</gene>
<reference evidence="2" key="4">
    <citation type="submission" date="2024-05" db="EMBL/GenBank/DDBJ databases">
        <authorList>
            <person name="Sun Q."/>
            <person name="Zhou Y."/>
        </authorList>
    </citation>
    <scope>NUCLEOTIDE SEQUENCE</scope>
    <source>
        <strain evidence="2">CGMCC 4.5581</strain>
    </source>
</reference>
<dbReference type="EMBL" id="BMMI01000006">
    <property type="protein sequence ID" value="GGL76101.1"/>
    <property type="molecule type" value="Genomic_DNA"/>
</dbReference>
<dbReference type="GO" id="GO:0003677">
    <property type="term" value="F:DNA binding"/>
    <property type="evidence" value="ECO:0007669"/>
    <property type="project" value="UniProtKB-KW"/>
</dbReference>
<name>A0A846LWU5_9ACTN</name>
<accession>A0A846LWU5</accession>
<keyword evidence="4" id="KW-0238">DNA-binding</keyword>
<reference evidence="6" key="2">
    <citation type="journal article" date="2019" name="Int. J. Syst. Evol. Microbiol.">
        <title>The Global Catalogue of Microorganisms (GCM) 10K type strain sequencing project: providing services to taxonomists for standard genome sequencing and annotation.</title>
        <authorList>
            <consortium name="The Broad Institute Genomics Platform"/>
            <consortium name="The Broad Institute Genome Sequencing Center for Infectious Disease"/>
            <person name="Wu L."/>
            <person name="Ma J."/>
        </authorList>
    </citation>
    <scope>NUCLEOTIDE SEQUENCE [LARGE SCALE GENOMIC DNA]</scope>
    <source>
        <strain evidence="6">CGMCC 4.5581</strain>
    </source>
</reference>
<keyword evidence="6" id="KW-1185">Reference proteome</keyword>
<evidence type="ECO:0000313" key="5">
    <source>
        <dbReference type="Proteomes" id="UP000552836"/>
    </source>
</evidence>
<evidence type="ECO:0000313" key="4">
    <source>
        <dbReference type="EMBL" id="NIH70215.1"/>
    </source>
</evidence>
<proteinExistence type="predicted"/>
<dbReference type="PANTHER" id="PTHR46928:SF1">
    <property type="entry name" value="MESENCHYME-SPECIFIC CELL SURFACE GLYCOPROTEIN"/>
    <property type="match status" value="1"/>
</dbReference>
<keyword evidence="1" id="KW-0732">Signal</keyword>
<dbReference type="InterPro" id="IPR015943">
    <property type="entry name" value="WD40/YVTN_repeat-like_dom_sf"/>
</dbReference>
<dbReference type="EMBL" id="JAAMPA010000003">
    <property type="protein sequence ID" value="NIH70215.1"/>
    <property type="molecule type" value="Genomic_DNA"/>
</dbReference>
<evidence type="ECO:0000313" key="2">
    <source>
        <dbReference type="EMBL" id="GGL76101.1"/>
    </source>
</evidence>
<dbReference type="EMBL" id="JAAMPA010000002">
    <property type="protein sequence ID" value="NIH69719.1"/>
    <property type="molecule type" value="Genomic_DNA"/>
</dbReference>
<dbReference type="SUPFAM" id="SSF51004">
    <property type="entry name" value="C-terminal (heme d1) domain of cytochrome cd1-nitrite reductase"/>
    <property type="match status" value="1"/>
</dbReference>
<evidence type="ECO:0000256" key="1">
    <source>
        <dbReference type="SAM" id="SignalP"/>
    </source>
</evidence>
<protein>
    <submittedName>
        <fullName evidence="4">DNA-binding beta-propeller fold protein YncE</fullName>
    </submittedName>
</protein>
<dbReference type="Proteomes" id="UP000552836">
    <property type="component" value="Unassembled WGS sequence"/>
</dbReference>
<reference evidence="4 5" key="3">
    <citation type="submission" date="2020-02" db="EMBL/GenBank/DDBJ databases">
        <title>Sequencing the genomes of 1000 actinobacteria strains.</title>
        <authorList>
            <person name="Klenk H.-P."/>
        </authorList>
    </citation>
    <scope>NUCLEOTIDE SEQUENCE [LARGE SCALE GENOMIC DNA]</scope>
    <source>
        <strain evidence="4 5">DSM 45201</strain>
    </source>
</reference>
<sequence length="424" mass="43929">MLRRPLRPVTAVLSLGALALLAAAGPAAAAPPRTFAPLATFAVTGEVAEIISATPDGRTVVYTDSELGRVGLVDLSDPSAPRQRGVVDVGGSPTSVTITPSARYALVAVDTTTDLTRPSGHLAVVDLPRRAVVRTIDLSGQPDSIDIGPSGVFAAIAIENQRDEDIEVGDVEGGLPQLPAGFLSVVDLRGPVGAWTVGRVELTGLPGALFAADPEPEYVDVDGRDIAAVTLQENNAVALVDLARRRVVSSFSAGTVTRADADTADDDVVAFDDPLVAPREPDTVQWTLRGNLVTADEGDLAEEPSGGRGWTVFAQDGAVLYSSGGSAERALAAAGAYPDGRSDDKGAEFEGAEVARIRGVDYTFIGAERGDAVLVYDTDRDAAPELRQVLPVGDAPEGLLAIPSRGLFVTSNEDDGTLSVFGLR</sequence>
<dbReference type="AlphaFoldDB" id="A0A846LWU5"/>
<organism evidence="4 5">
    <name type="scientific">Modestobacter marinus</name>
    <dbReference type="NCBI Taxonomy" id="477641"/>
    <lineage>
        <taxon>Bacteria</taxon>
        <taxon>Bacillati</taxon>
        <taxon>Actinomycetota</taxon>
        <taxon>Actinomycetes</taxon>
        <taxon>Geodermatophilales</taxon>
        <taxon>Geodermatophilaceae</taxon>
        <taxon>Modestobacter</taxon>
    </lineage>
</organism>
<dbReference type="Proteomes" id="UP000648663">
    <property type="component" value="Unassembled WGS sequence"/>
</dbReference>
<feature type="signal peptide" evidence="1">
    <location>
        <begin position="1"/>
        <end position="29"/>
    </location>
</feature>
<evidence type="ECO:0000313" key="3">
    <source>
        <dbReference type="EMBL" id="NIH69719.1"/>
    </source>
</evidence>
<dbReference type="PANTHER" id="PTHR46928">
    <property type="entry name" value="MESENCHYME-SPECIFIC CELL SURFACE GLYCOPROTEIN"/>
    <property type="match status" value="1"/>
</dbReference>
<evidence type="ECO:0000313" key="6">
    <source>
        <dbReference type="Proteomes" id="UP000648663"/>
    </source>
</evidence>
<dbReference type="InterPro" id="IPR011048">
    <property type="entry name" value="Haem_d1_sf"/>
</dbReference>
<reference evidence="2" key="1">
    <citation type="journal article" date="2014" name="Int. J. Syst. Evol. Microbiol.">
        <title>Complete genome of a new Firmicutes species belonging to the dominant human colonic microbiota ('Ruminococcus bicirculans') reveals two chromosomes and a selective capacity to utilize plant glucans.</title>
        <authorList>
            <consortium name="NISC Comparative Sequencing Program"/>
            <person name="Wegmann U."/>
            <person name="Louis P."/>
            <person name="Goesmann A."/>
            <person name="Henrissat B."/>
            <person name="Duncan S.H."/>
            <person name="Flint H.J."/>
        </authorList>
    </citation>
    <scope>NUCLEOTIDE SEQUENCE</scope>
    <source>
        <strain evidence="2">CGMCC 4.5581</strain>
    </source>
</reference>